<name>A0ABQ7XW33_BRANA</name>
<accession>A0ABQ7XW33</accession>
<dbReference type="Proteomes" id="UP000824890">
    <property type="component" value="Unassembled WGS sequence"/>
</dbReference>
<dbReference type="EMBL" id="JAGKQM010000019">
    <property type="protein sequence ID" value="KAH0860150.1"/>
    <property type="molecule type" value="Genomic_DNA"/>
</dbReference>
<feature type="region of interest" description="Disordered" evidence="1">
    <location>
        <begin position="1"/>
        <end position="36"/>
    </location>
</feature>
<protein>
    <submittedName>
        <fullName evidence="2">Uncharacterized protein</fullName>
    </submittedName>
</protein>
<evidence type="ECO:0000256" key="1">
    <source>
        <dbReference type="SAM" id="MobiDB-lite"/>
    </source>
</evidence>
<reference evidence="2 3" key="1">
    <citation type="submission" date="2021-05" db="EMBL/GenBank/DDBJ databases">
        <title>Genome Assembly of Synthetic Allotetraploid Brassica napus Reveals Homoeologous Exchanges between Subgenomes.</title>
        <authorList>
            <person name="Davis J.T."/>
        </authorList>
    </citation>
    <scope>NUCLEOTIDE SEQUENCE [LARGE SCALE GENOMIC DNA]</scope>
    <source>
        <strain evidence="3">cv. Da-Ae</strain>
        <tissue evidence="2">Seedling</tissue>
    </source>
</reference>
<evidence type="ECO:0000313" key="2">
    <source>
        <dbReference type="EMBL" id="KAH0860150.1"/>
    </source>
</evidence>
<sequence length="149" mass="16653">MASKYEKRISLEDVDSKSQIHDSSTSIKNESLHEKEVIHSEPGDELYKLIYDSSAANKNGTPQAKQESIQDQAIQEYEFEGDLNGSLPQVEAFSSYSLTAERRGTVSDGFNKVKTFDLRGVQSSSSTASREEKQLFGPDFFQSANYILL</sequence>
<gene>
    <name evidence="2" type="ORF">HID58_088411</name>
</gene>
<comment type="caution">
    <text evidence="2">The sequence shown here is derived from an EMBL/GenBank/DDBJ whole genome shotgun (WGS) entry which is preliminary data.</text>
</comment>
<keyword evidence="3" id="KW-1185">Reference proteome</keyword>
<feature type="compositionally biased region" description="Basic and acidic residues" evidence="1">
    <location>
        <begin position="1"/>
        <end position="20"/>
    </location>
</feature>
<organism evidence="2 3">
    <name type="scientific">Brassica napus</name>
    <name type="common">Rape</name>
    <dbReference type="NCBI Taxonomy" id="3708"/>
    <lineage>
        <taxon>Eukaryota</taxon>
        <taxon>Viridiplantae</taxon>
        <taxon>Streptophyta</taxon>
        <taxon>Embryophyta</taxon>
        <taxon>Tracheophyta</taxon>
        <taxon>Spermatophyta</taxon>
        <taxon>Magnoliopsida</taxon>
        <taxon>eudicotyledons</taxon>
        <taxon>Gunneridae</taxon>
        <taxon>Pentapetalae</taxon>
        <taxon>rosids</taxon>
        <taxon>malvids</taxon>
        <taxon>Brassicales</taxon>
        <taxon>Brassicaceae</taxon>
        <taxon>Brassiceae</taxon>
        <taxon>Brassica</taxon>
    </lineage>
</organism>
<evidence type="ECO:0000313" key="3">
    <source>
        <dbReference type="Proteomes" id="UP000824890"/>
    </source>
</evidence>
<proteinExistence type="predicted"/>